<proteinExistence type="predicted"/>
<dbReference type="VEuPathDB" id="AmoebaDB:NfTy_042490"/>
<dbReference type="Gene3D" id="3.40.50.2000">
    <property type="entry name" value="Glycogen Phosphorylase B"/>
    <property type="match status" value="1"/>
</dbReference>
<keyword evidence="2" id="KW-0808">Transferase</keyword>
<feature type="transmembrane region" description="Helical" evidence="3">
    <location>
        <begin position="307"/>
        <end position="324"/>
    </location>
</feature>
<dbReference type="VEuPathDB" id="AmoebaDB:FDP41_002326"/>
<dbReference type="SUPFAM" id="SSF53756">
    <property type="entry name" value="UDP-Glycosyltransferase/glycogen phosphorylase"/>
    <property type="match status" value="1"/>
</dbReference>
<accession>A0A6A5BTH8</accession>
<evidence type="ECO:0000256" key="3">
    <source>
        <dbReference type="SAM" id="Phobius"/>
    </source>
</evidence>
<dbReference type="InterPro" id="IPR002213">
    <property type="entry name" value="UDP_glucos_trans"/>
</dbReference>
<evidence type="ECO:0000256" key="2">
    <source>
        <dbReference type="ARBA" id="ARBA00022679"/>
    </source>
</evidence>
<evidence type="ECO:0008006" key="6">
    <source>
        <dbReference type="Google" id="ProtNLM"/>
    </source>
</evidence>
<evidence type="ECO:0000256" key="1">
    <source>
        <dbReference type="ARBA" id="ARBA00022676"/>
    </source>
</evidence>
<dbReference type="Pfam" id="PF00201">
    <property type="entry name" value="UDPGT"/>
    <property type="match status" value="1"/>
</dbReference>
<dbReference type="PANTHER" id="PTHR48043">
    <property type="entry name" value="EG:EG0003.4 PROTEIN-RELATED"/>
    <property type="match status" value="1"/>
</dbReference>
<dbReference type="PANTHER" id="PTHR48043:SF145">
    <property type="entry name" value="FI06409P-RELATED"/>
    <property type="match status" value="1"/>
</dbReference>
<dbReference type="GO" id="GO:0008194">
    <property type="term" value="F:UDP-glycosyltransferase activity"/>
    <property type="evidence" value="ECO:0007669"/>
    <property type="project" value="InterPro"/>
</dbReference>
<keyword evidence="3" id="KW-0472">Membrane</keyword>
<dbReference type="GeneID" id="68109544"/>
<organism evidence="4 5">
    <name type="scientific">Naegleria fowleri</name>
    <name type="common">Brain eating amoeba</name>
    <dbReference type="NCBI Taxonomy" id="5763"/>
    <lineage>
        <taxon>Eukaryota</taxon>
        <taxon>Discoba</taxon>
        <taxon>Heterolobosea</taxon>
        <taxon>Tetramitia</taxon>
        <taxon>Eutetramitia</taxon>
        <taxon>Vahlkampfiidae</taxon>
        <taxon>Naegleria</taxon>
    </lineage>
</organism>
<keyword evidence="5" id="KW-1185">Reference proteome</keyword>
<comment type="caution">
    <text evidence="4">The sequence shown here is derived from an EMBL/GenBank/DDBJ whole genome shotgun (WGS) entry which is preliminary data.</text>
</comment>
<protein>
    <recommendedName>
        <fullName evidence="6">UDP-glycosyltransferases domain-containing protein</fullName>
    </recommendedName>
</protein>
<name>A0A6A5BTH8_NAEFO</name>
<dbReference type="EMBL" id="VFQX01000029">
    <property type="protein sequence ID" value="KAF0978506.1"/>
    <property type="molecule type" value="Genomic_DNA"/>
</dbReference>
<dbReference type="InterPro" id="IPR050271">
    <property type="entry name" value="UDP-glycosyltransferase"/>
</dbReference>
<gene>
    <name evidence="4" type="ORF">FDP41_002326</name>
</gene>
<reference evidence="4 5" key="1">
    <citation type="journal article" date="2019" name="Sci. Rep.">
        <title>Nanopore sequencing improves the draft genome of the human pathogenic amoeba Naegleria fowleri.</title>
        <authorList>
            <person name="Liechti N."/>
            <person name="Schurch N."/>
            <person name="Bruggmann R."/>
            <person name="Wittwer M."/>
        </authorList>
    </citation>
    <scope>NUCLEOTIDE SEQUENCE [LARGE SCALE GENOMIC DNA]</scope>
    <source>
        <strain evidence="4 5">ATCC 30894</strain>
    </source>
</reference>
<evidence type="ECO:0000313" key="4">
    <source>
        <dbReference type="EMBL" id="KAF0978506.1"/>
    </source>
</evidence>
<dbReference type="Proteomes" id="UP000444721">
    <property type="component" value="Unassembled WGS sequence"/>
</dbReference>
<keyword evidence="1" id="KW-0328">Glycosyltransferase</keyword>
<evidence type="ECO:0000313" key="5">
    <source>
        <dbReference type="Proteomes" id="UP000444721"/>
    </source>
</evidence>
<dbReference type="AlphaFoldDB" id="A0A6A5BTH8"/>
<dbReference type="OrthoDB" id="5835829at2759"/>
<dbReference type="RefSeq" id="XP_044563219.1">
    <property type="nucleotide sequence ID" value="XM_044705508.1"/>
</dbReference>
<dbReference type="VEuPathDB" id="AmoebaDB:NF0007880"/>
<sequence>MSQFNQARARYGIPPSSQPFIEPVDKLTIHLTLQGNFEYSYPVPNTHKFVGYNYIEKSMSSKPKFSQMTLDTSQDPSKSEEIKWLDEQASNNQTVIYIAFGTKVKVSSHHLQTILQSIFSQPQRPSVLLASSNFKMDEILSEWRHKLFIKPWVAQVHVLRHLSVAMFITHGGSHSIFESVQSQVPLLIMPIFGDQHLNAIRAEDIGIARIIHTEDELELSENIAFILEHSSHIKRKMRRVKEMNRDVAALPMDPDLLKQFLNYEEISSLSSASVAAASLIRQVFLFGSEHLISVENKLSYIEKVRPIHVLLLFVVSPVVIVILIRRRLNQDKK</sequence>
<keyword evidence="3" id="KW-0812">Transmembrane</keyword>
<keyword evidence="3" id="KW-1133">Transmembrane helix</keyword>